<dbReference type="AlphaFoldDB" id="A0A1Y2J4M4"/>
<reference evidence="3 4" key="1">
    <citation type="journal article" date="2015" name="Biotechnol. Biofuels">
        <title>Enhanced degradation of softwood versus hardwood by the white-rot fungus Pycnoporus coccineus.</title>
        <authorList>
            <person name="Couturier M."/>
            <person name="Navarro D."/>
            <person name="Chevret D."/>
            <person name="Henrissat B."/>
            <person name="Piumi F."/>
            <person name="Ruiz-Duenas F.J."/>
            <person name="Martinez A.T."/>
            <person name="Grigoriev I.V."/>
            <person name="Riley R."/>
            <person name="Lipzen A."/>
            <person name="Berrin J.G."/>
            <person name="Master E.R."/>
            <person name="Rosso M.N."/>
        </authorList>
    </citation>
    <scope>NUCLEOTIDE SEQUENCE [LARGE SCALE GENOMIC DNA]</scope>
    <source>
        <strain evidence="3 4">BRFM310</strain>
    </source>
</reference>
<dbReference type="CDD" id="cd04486">
    <property type="entry name" value="YhcR_OBF_like"/>
    <property type="match status" value="1"/>
</dbReference>
<dbReference type="InterPro" id="IPR005135">
    <property type="entry name" value="Endo/exonuclease/phosphatase"/>
</dbReference>
<dbReference type="Proteomes" id="UP000193067">
    <property type="component" value="Unassembled WGS sequence"/>
</dbReference>
<evidence type="ECO:0000313" key="4">
    <source>
        <dbReference type="Proteomes" id="UP000193067"/>
    </source>
</evidence>
<feature type="chain" id="PRO_5012688899" evidence="1">
    <location>
        <begin position="29"/>
        <end position="636"/>
    </location>
</feature>
<dbReference type="Gene3D" id="3.60.10.10">
    <property type="entry name" value="Endonuclease/exonuclease/phosphatase"/>
    <property type="match status" value="1"/>
</dbReference>
<dbReference type="PANTHER" id="PTHR42834:SF1">
    <property type="entry name" value="ENDONUCLEASE_EXONUCLEASE_PHOSPHATASE FAMILY PROTEIN (AFU_ORTHOLOGUE AFUA_3G09210)"/>
    <property type="match status" value="1"/>
</dbReference>
<feature type="signal peptide" evidence="1">
    <location>
        <begin position="1"/>
        <end position="28"/>
    </location>
</feature>
<dbReference type="STRING" id="1353009.A0A1Y2J4M4"/>
<sequence length="636" mass="66649">MLHLRTGTVAEIVASAVLVFQLATVARSVSVTDIQGPAYLSPLRGQAVSNLTGVVTAKSTTGFWIQGPPSEDPRVSSGLSIFSESKSVLASVSVGDLISLSGTVAEFRSSSDPNNLFVTELDSPHSITVLSTNNTVAPLVLGPSGGPNARSPPTQKLSALDNGPDGWLSVPNNQSLVEVANATLRPDEFGMDFWSSLEGTLVTVRAPVALDFENDFGEFWVRGGDWEVTGQNGRGGLTITIGPDGVPDANPEVVIIGSPLDGSKNPSVSLGKTFSDITGIVAYQFGFYYILPLTAPTVVSTPDPTIPPATIKPSTDECTLTIGDYNVENMAPTTAHLPTVADHIANFLNSPDIVFLQEIQDNSGGTDDGTVSANVTLSTLAAAIRTASAGGTNSTYAFLEIAPENDQDGGAPGGNIRTAYLYNATKMSLVPGSPAGGALDATEPIVGPDGKVTLTFNPGRIDPTNPAWDSSRKPLVALWETPRGNRFFTINLHLTAKLDGSSTQGDARPPVNGGVEQRISQVATIATFIKSLLALDPNASIIVGGDCNEYVQTRAVFAPFDGLLTELDGAAGVPLVERYTYLFDQNSEQLDHLFVSDGVLQRGGLAVEHVHVNNWAPALSARASDHDPSVAMVKVC</sequence>
<dbReference type="SUPFAM" id="SSF56219">
    <property type="entry name" value="DNase I-like"/>
    <property type="match status" value="1"/>
</dbReference>
<evidence type="ECO:0000313" key="3">
    <source>
        <dbReference type="EMBL" id="OSD07381.1"/>
    </source>
</evidence>
<dbReference type="OrthoDB" id="47488at2759"/>
<name>A0A1Y2J4M4_TRAC3</name>
<dbReference type="InterPro" id="IPR036691">
    <property type="entry name" value="Endo/exonu/phosph_ase_sf"/>
</dbReference>
<keyword evidence="1" id="KW-0732">Signal</keyword>
<dbReference type="Pfam" id="PF03372">
    <property type="entry name" value="Exo_endo_phos"/>
    <property type="match status" value="1"/>
</dbReference>
<proteinExistence type="predicted"/>
<evidence type="ECO:0000259" key="2">
    <source>
        <dbReference type="Pfam" id="PF03372"/>
    </source>
</evidence>
<organism evidence="3 4">
    <name type="scientific">Trametes coccinea (strain BRFM310)</name>
    <name type="common">Pycnoporus coccineus</name>
    <dbReference type="NCBI Taxonomy" id="1353009"/>
    <lineage>
        <taxon>Eukaryota</taxon>
        <taxon>Fungi</taxon>
        <taxon>Dikarya</taxon>
        <taxon>Basidiomycota</taxon>
        <taxon>Agaricomycotina</taxon>
        <taxon>Agaricomycetes</taxon>
        <taxon>Polyporales</taxon>
        <taxon>Polyporaceae</taxon>
        <taxon>Trametes</taxon>
    </lineage>
</organism>
<dbReference type="EMBL" id="KZ084088">
    <property type="protein sequence ID" value="OSD07381.1"/>
    <property type="molecule type" value="Genomic_DNA"/>
</dbReference>
<dbReference type="GO" id="GO:0003824">
    <property type="term" value="F:catalytic activity"/>
    <property type="evidence" value="ECO:0007669"/>
    <property type="project" value="InterPro"/>
</dbReference>
<feature type="domain" description="Endonuclease/exonuclease/phosphatase" evidence="2">
    <location>
        <begin position="325"/>
        <end position="626"/>
    </location>
</feature>
<keyword evidence="4" id="KW-1185">Reference proteome</keyword>
<protein>
    <submittedName>
        <fullName evidence="3">DNase I-like protein</fullName>
    </submittedName>
</protein>
<evidence type="ECO:0000256" key="1">
    <source>
        <dbReference type="SAM" id="SignalP"/>
    </source>
</evidence>
<gene>
    <name evidence="3" type="ORF">PYCCODRAFT_1430637</name>
</gene>
<dbReference type="PANTHER" id="PTHR42834">
    <property type="entry name" value="ENDONUCLEASE/EXONUCLEASE/PHOSPHATASE FAMILY PROTEIN (AFU_ORTHOLOGUE AFUA_3G09210)"/>
    <property type="match status" value="1"/>
</dbReference>
<accession>A0A1Y2J4M4</accession>